<evidence type="ECO:0000313" key="3">
    <source>
        <dbReference type="EMBL" id="ORZ25327.1"/>
    </source>
</evidence>
<dbReference type="AlphaFoldDB" id="A0A1X2J0E9"/>
<organism evidence="3 4">
    <name type="scientific">Absidia repens</name>
    <dbReference type="NCBI Taxonomy" id="90262"/>
    <lineage>
        <taxon>Eukaryota</taxon>
        <taxon>Fungi</taxon>
        <taxon>Fungi incertae sedis</taxon>
        <taxon>Mucoromycota</taxon>
        <taxon>Mucoromycotina</taxon>
        <taxon>Mucoromycetes</taxon>
        <taxon>Mucorales</taxon>
        <taxon>Cunninghamellaceae</taxon>
        <taxon>Absidia</taxon>
    </lineage>
</organism>
<evidence type="ECO:0000259" key="2">
    <source>
        <dbReference type="Pfam" id="PF22600"/>
    </source>
</evidence>
<dbReference type="Gene3D" id="3.30.460.10">
    <property type="entry name" value="Beta Polymerase, domain 2"/>
    <property type="match status" value="1"/>
</dbReference>
<dbReference type="SUPFAM" id="SSF81631">
    <property type="entry name" value="PAP/OAS1 substrate-binding domain"/>
    <property type="match status" value="1"/>
</dbReference>
<dbReference type="Gene3D" id="1.10.1410.10">
    <property type="match status" value="1"/>
</dbReference>
<dbReference type="PANTHER" id="PTHR23092:SF15">
    <property type="entry name" value="INACTIVE NON-CANONICAL POLY(A) RNA POLYMERASE PROTEIN TRF4-2-RELATED"/>
    <property type="match status" value="1"/>
</dbReference>
<dbReference type="EMBL" id="MCGE01000001">
    <property type="protein sequence ID" value="ORZ25327.1"/>
    <property type="molecule type" value="Genomic_DNA"/>
</dbReference>
<evidence type="ECO:0000313" key="4">
    <source>
        <dbReference type="Proteomes" id="UP000193560"/>
    </source>
</evidence>
<dbReference type="GO" id="GO:0031499">
    <property type="term" value="C:TRAMP complex"/>
    <property type="evidence" value="ECO:0007669"/>
    <property type="project" value="TreeGrafter"/>
</dbReference>
<dbReference type="CDD" id="cd05402">
    <property type="entry name" value="NT_PAP_TUTase"/>
    <property type="match status" value="1"/>
</dbReference>
<dbReference type="InterPro" id="IPR054708">
    <property type="entry name" value="MTPAP-like_central"/>
</dbReference>
<dbReference type="InterPro" id="IPR045862">
    <property type="entry name" value="Trf4-like"/>
</dbReference>
<dbReference type="Pfam" id="PF22600">
    <property type="entry name" value="MTPAP-like_central"/>
    <property type="match status" value="1"/>
</dbReference>
<feature type="region of interest" description="Disordered" evidence="1">
    <location>
        <begin position="352"/>
        <end position="437"/>
    </location>
</feature>
<reference evidence="3 4" key="1">
    <citation type="submission" date="2016-07" db="EMBL/GenBank/DDBJ databases">
        <title>Pervasive Adenine N6-methylation of Active Genes in Fungi.</title>
        <authorList>
            <consortium name="DOE Joint Genome Institute"/>
            <person name="Mondo S.J."/>
            <person name="Dannebaum R.O."/>
            <person name="Kuo R.C."/>
            <person name="Labutti K."/>
            <person name="Haridas S."/>
            <person name="Kuo A."/>
            <person name="Salamov A."/>
            <person name="Ahrendt S.R."/>
            <person name="Lipzen A."/>
            <person name="Sullivan W."/>
            <person name="Andreopoulos W.B."/>
            <person name="Clum A."/>
            <person name="Lindquist E."/>
            <person name="Daum C."/>
            <person name="Ramamoorthy G.K."/>
            <person name="Gryganskyi A."/>
            <person name="Culley D."/>
            <person name="Magnuson J.K."/>
            <person name="James T.Y."/>
            <person name="O'Malley M.A."/>
            <person name="Stajich J.E."/>
            <person name="Spatafora J.W."/>
            <person name="Visel A."/>
            <person name="Grigoriev I.V."/>
        </authorList>
    </citation>
    <scope>NUCLEOTIDE SEQUENCE [LARGE SCALE GENOMIC DNA]</scope>
    <source>
        <strain evidence="3 4">NRRL 1336</strain>
    </source>
</reference>
<dbReference type="OrthoDB" id="273917at2759"/>
<sequence length="437" mass="50359">MKEAPWSNKKTLNTPSKEERLSLEILEFEKYISPTPRELDSRKDTQREMERFVERELGLKAVAFGSHCTELCLPGSDIDVDIRSPSEGQEISKQTLHQLRRCLTRSRKCGYHEITFVPRAKVPVLTIDSPRYFMSIDFTLNNPSPSSDRTILWIQQYPELRPMYLVLKHALLALQHPRPNFTPMSSKNNGMASYTLVCLIVNFLEVEAKRHGCDKSSATYYSDLLIEFLGFYSTFDFQRKGIRFYDTNPYFSKGGTNSIMIQDPDVPDSNVGRSTSMIAELQECFAFLQTSIIERKVDGPQNSILERIIPVDQQYPLTGGQRLEGRDYHIQPLYMVHSDSWVTTLREKAIRRADRRDKRDQRRQARQPDQPLDDIDDVDDGGDLGYGNKKWSGKKRRWQDDDFTTTATTTSSHRANGSKNSNKKHRPSSSTKRDTSH</sequence>
<dbReference type="SUPFAM" id="SSF81301">
    <property type="entry name" value="Nucleotidyltransferase"/>
    <property type="match status" value="1"/>
</dbReference>
<dbReference type="GO" id="GO:0010605">
    <property type="term" value="P:negative regulation of macromolecule metabolic process"/>
    <property type="evidence" value="ECO:0007669"/>
    <property type="project" value="UniProtKB-ARBA"/>
</dbReference>
<proteinExistence type="predicted"/>
<dbReference type="InterPro" id="IPR043519">
    <property type="entry name" value="NT_sf"/>
</dbReference>
<protein>
    <recommendedName>
        <fullName evidence="2">Poly(A) RNA polymerase mitochondrial-like central palm domain-containing protein</fullName>
    </recommendedName>
</protein>
<dbReference type="GO" id="GO:0043634">
    <property type="term" value="P:polyadenylation-dependent ncRNA catabolic process"/>
    <property type="evidence" value="ECO:0007669"/>
    <property type="project" value="TreeGrafter"/>
</dbReference>
<dbReference type="GO" id="GO:0031123">
    <property type="term" value="P:RNA 3'-end processing"/>
    <property type="evidence" value="ECO:0007669"/>
    <property type="project" value="TreeGrafter"/>
</dbReference>
<dbReference type="STRING" id="90262.A0A1X2J0E9"/>
<dbReference type="PANTHER" id="PTHR23092">
    <property type="entry name" value="POLY(A) RNA POLYMERASE"/>
    <property type="match status" value="1"/>
</dbReference>
<name>A0A1X2J0E9_9FUNG</name>
<keyword evidence="4" id="KW-1185">Reference proteome</keyword>
<feature type="compositionally biased region" description="Acidic residues" evidence="1">
    <location>
        <begin position="371"/>
        <end position="382"/>
    </location>
</feature>
<dbReference type="GO" id="GO:0003729">
    <property type="term" value="F:mRNA binding"/>
    <property type="evidence" value="ECO:0007669"/>
    <property type="project" value="TreeGrafter"/>
</dbReference>
<dbReference type="Proteomes" id="UP000193560">
    <property type="component" value="Unassembled WGS sequence"/>
</dbReference>
<feature type="domain" description="Poly(A) RNA polymerase mitochondrial-like central palm" evidence="2">
    <location>
        <begin position="21"/>
        <end position="143"/>
    </location>
</feature>
<accession>A0A1X2J0E9</accession>
<feature type="compositionally biased region" description="Basic and acidic residues" evidence="1">
    <location>
        <begin position="352"/>
        <end position="363"/>
    </location>
</feature>
<evidence type="ECO:0000256" key="1">
    <source>
        <dbReference type="SAM" id="MobiDB-lite"/>
    </source>
</evidence>
<comment type="caution">
    <text evidence="3">The sequence shown here is derived from an EMBL/GenBank/DDBJ whole genome shotgun (WGS) entry which is preliminary data.</text>
</comment>
<dbReference type="GO" id="GO:1990817">
    <property type="term" value="F:poly(A) RNA polymerase activity"/>
    <property type="evidence" value="ECO:0007669"/>
    <property type="project" value="InterPro"/>
</dbReference>
<dbReference type="GO" id="GO:0005730">
    <property type="term" value="C:nucleolus"/>
    <property type="evidence" value="ECO:0007669"/>
    <property type="project" value="TreeGrafter"/>
</dbReference>
<feature type="compositionally biased region" description="Polar residues" evidence="1">
    <location>
        <begin position="411"/>
        <end position="420"/>
    </location>
</feature>
<gene>
    <name evidence="3" type="ORF">BCR42DRAFT_399901</name>
</gene>